<comment type="similarity">
    <text evidence="1">Belongs to the Skp family.</text>
</comment>
<gene>
    <name evidence="6" type="ORF">SAMN02927903_02184</name>
</gene>
<name>A0A1G5I9M5_9FLAO</name>
<feature type="coiled-coil region" evidence="3">
    <location>
        <begin position="39"/>
        <end position="106"/>
    </location>
</feature>
<feature type="compositionally biased region" description="Polar residues" evidence="4">
    <location>
        <begin position="255"/>
        <end position="265"/>
    </location>
</feature>
<organism evidence="6 7">
    <name type="scientific">Flavobacterium caeni</name>
    <dbReference type="NCBI Taxonomy" id="490189"/>
    <lineage>
        <taxon>Bacteria</taxon>
        <taxon>Pseudomonadati</taxon>
        <taxon>Bacteroidota</taxon>
        <taxon>Flavobacteriia</taxon>
        <taxon>Flavobacteriales</taxon>
        <taxon>Flavobacteriaceae</taxon>
        <taxon>Flavobacterium</taxon>
    </lineage>
</organism>
<evidence type="ECO:0000256" key="4">
    <source>
        <dbReference type="SAM" id="MobiDB-lite"/>
    </source>
</evidence>
<dbReference type="Proteomes" id="UP000199354">
    <property type="component" value="Unassembled WGS sequence"/>
</dbReference>
<keyword evidence="3" id="KW-0175">Coiled coil</keyword>
<dbReference type="GO" id="GO:0005829">
    <property type="term" value="C:cytosol"/>
    <property type="evidence" value="ECO:0007669"/>
    <property type="project" value="TreeGrafter"/>
</dbReference>
<dbReference type="EMBL" id="FMVF01000009">
    <property type="protein sequence ID" value="SCY72782.1"/>
    <property type="molecule type" value="Genomic_DNA"/>
</dbReference>
<reference evidence="6 7" key="1">
    <citation type="submission" date="2016-10" db="EMBL/GenBank/DDBJ databases">
        <authorList>
            <person name="de Groot N.N."/>
        </authorList>
    </citation>
    <scope>NUCLEOTIDE SEQUENCE [LARGE SCALE GENOMIC DNA]</scope>
    <source>
        <strain evidence="6 7">CGMCC 1.7031</strain>
    </source>
</reference>
<dbReference type="InterPro" id="IPR024930">
    <property type="entry name" value="Skp_dom_sf"/>
</dbReference>
<feature type="chain" id="PRO_5011545450" evidence="5">
    <location>
        <begin position="21"/>
        <end position="337"/>
    </location>
</feature>
<evidence type="ECO:0000256" key="3">
    <source>
        <dbReference type="SAM" id="Coils"/>
    </source>
</evidence>
<dbReference type="GO" id="GO:0051082">
    <property type="term" value="F:unfolded protein binding"/>
    <property type="evidence" value="ECO:0007669"/>
    <property type="project" value="InterPro"/>
</dbReference>
<feature type="compositionally biased region" description="Basic and acidic residues" evidence="4">
    <location>
        <begin position="224"/>
        <end position="244"/>
    </location>
</feature>
<feature type="compositionally biased region" description="Basic and acidic residues" evidence="4">
    <location>
        <begin position="294"/>
        <end position="337"/>
    </location>
</feature>
<feature type="compositionally biased region" description="Basic and acidic residues" evidence="4">
    <location>
        <begin position="269"/>
        <end position="279"/>
    </location>
</feature>
<dbReference type="SUPFAM" id="SSF111384">
    <property type="entry name" value="OmpH-like"/>
    <property type="match status" value="1"/>
</dbReference>
<dbReference type="OrthoDB" id="9788552at2"/>
<dbReference type="Gene3D" id="3.30.910.20">
    <property type="entry name" value="Skp domain"/>
    <property type="match status" value="1"/>
</dbReference>
<evidence type="ECO:0000256" key="1">
    <source>
        <dbReference type="ARBA" id="ARBA00009091"/>
    </source>
</evidence>
<keyword evidence="2 5" id="KW-0732">Signal</keyword>
<dbReference type="GO" id="GO:0050821">
    <property type="term" value="P:protein stabilization"/>
    <property type="evidence" value="ECO:0007669"/>
    <property type="project" value="TreeGrafter"/>
</dbReference>
<dbReference type="PANTHER" id="PTHR35089">
    <property type="entry name" value="CHAPERONE PROTEIN SKP"/>
    <property type="match status" value="1"/>
</dbReference>
<protein>
    <submittedName>
        <fullName evidence="6">Periplasmic chaperone for outer membrane proteins Skp</fullName>
    </submittedName>
</protein>
<dbReference type="AlphaFoldDB" id="A0A1G5I9M5"/>
<evidence type="ECO:0000256" key="5">
    <source>
        <dbReference type="SAM" id="SignalP"/>
    </source>
</evidence>
<dbReference type="Pfam" id="PF03938">
    <property type="entry name" value="OmpH"/>
    <property type="match status" value="1"/>
</dbReference>
<proteinExistence type="inferred from homology"/>
<feature type="region of interest" description="Disordered" evidence="4">
    <location>
        <begin position="224"/>
        <end position="337"/>
    </location>
</feature>
<keyword evidence="7" id="KW-1185">Reference proteome</keyword>
<sequence length="337" mass="38386">MRKHFLVLLILTTVSLTVNAQTRGVKVGYIDMEYILQNVPDYTEAKNQLEQKAQKWKQEIEVKKNDITKLKDALKTERVLLTKELIEEREEEIKFQETELLDYQQKRFGPNGDLVTQKAVLTQPVQDQVFNAVQDIAEAKKYDFIFDKTSDMTMLFAAKRYDISDQVVRAISRASKRSQLTKKQLKEEEAKEAAEDMVDENPALAERQKKLDERKAAREKLVAERKAAQQAKRDAAAAAREAKKNGTAVPKTETAKTATDSTQVETGEVETKETAKPTAKDSAAAAAADKRKKTAEERAKIIEDRKKAAEERRKKTLEDREKAKQEKQEKAKEGKQD</sequence>
<accession>A0A1G5I9M5</accession>
<dbReference type="PANTHER" id="PTHR35089:SF1">
    <property type="entry name" value="CHAPERONE PROTEIN SKP"/>
    <property type="match status" value="1"/>
</dbReference>
<feature type="compositionally biased region" description="Basic and acidic residues" evidence="4">
    <location>
        <begin position="184"/>
        <end position="194"/>
    </location>
</feature>
<dbReference type="SMART" id="SM00935">
    <property type="entry name" value="OmpH"/>
    <property type="match status" value="1"/>
</dbReference>
<dbReference type="InterPro" id="IPR005632">
    <property type="entry name" value="Chaperone_Skp"/>
</dbReference>
<evidence type="ECO:0000313" key="7">
    <source>
        <dbReference type="Proteomes" id="UP000199354"/>
    </source>
</evidence>
<dbReference type="STRING" id="490189.SAMN02927903_02184"/>
<evidence type="ECO:0000313" key="6">
    <source>
        <dbReference type="EMBL" id="SCY72782.1"/>
    </source>
</evidence>
<evidence type="ECO:0000256" key="2">
    <source>
        <dbReference type="ARBA" id="ARBA00022729"/>
    </source>
</evidence>
<feature type="signal peptide" evidence="5">
    <location>
        <begin position="1"/>
        <end position="20"/>
    </location>
</feature>
<dbReference type="RefSeq" id="WP_091143529.1">
    <property type="nucleotide sequence ID" value="NZ_FMVF01000009.1"/>
</dbReference>
<feature type="region of interest" description="Disordered" evidence="4">
    <location>
        <begin position="178"/>
        <end position="204"/>
    </location>
</feature>